<dbReference type="PANTHER" id="PTHR11926:SF1374">
    <property type="entry name" value="UDP-GLYCOSYLTRANSFERASE 76F1-RELATED"/>
    <property type="match status" value="1"/>
</dbReference>
<gene>
    <name evidence="3" type="ORF">O6P43_026718</name>
</gene>
<dbReference type="SUPFAM" id="SSF53756">
    <property type="entry name" value="UDP-Glycosyltransferase/glycogen phosphorylase"/>
    <property type="match status" value="1"/>
</dbReference>
<comment type="similarity">
    <text evidence="1">Belongs to the UDP-glycosyltransferase family.</text>
</comment>
<keyword evidence="2" id="KW-0808">Transferase</keyword>
<dbReference type="EMBL" id="JARAOO010000011">
    <property type="protein sequence ID" value="KAJ7950536.1"/>
    <property type="molecule type" value="Genomic_DNA"/>
</dbReference>
<dbReference type="Gene3D" id="3.40.50.2000">
    <property type="entry name" value="Glycogen Phosphorylase B"/>
    <property type="match status" value="2"/>
</dbReference>
<dbReference type="AlphaFoldDB" id="A0AAD7L431"/>
<evidence type="ECO:0000256" key="1">
    <source>
        <dbReference type="ARBA" id="ARBA00009995"/>
    </source>
</evidence>
<keyword evidence="4" id="KW-1185">Reference proteome</keyword>
<dbReference type="Proteomes" id="UP001163823">
    <property type="component" value="Chromosome 11"/>
</dbReference>
<accession>A0AAD7L431</accession>
<evidence type="ECO:0000313" key="3">
    <source>
        <dbReference type="EMBL" id="KAJ7950536.1"/>
    </source>
</evidence>
<dbReference type="PANTHER" id="PTHR11926">
    <property type="entry name" value="GLUCOSYL/GLUCURONOSYL TRANSFERASES"/>
    <property type="match status" value="1"/>
</dbReference>
<evidence type="ECO:0000256" key="2">
    <source>
        <dbReference type="ARBA" id="ARBA00022679"/>
    </source>
</evidence>
<dbReference type="GO" id="GO:0080043">
    <property type="term" value="F:quercetin 3-O-glucosyltransferase activity"/>
    <property type="evidence" value="ECO:0007669"/>
    <property type="project" value="TreeGrafter"/>
</dbReference>
<name>A0AAD7L431_QUISA</name>
<protein>
    <submittedName>
        <fullName evidence="3">UDP-glycosyltransferase</fullName>
    </submittedName>
</protein>
<dbReference type="GO" id="GO:0080044">
    <property type="term" value="F:quercetin 7-O-glucosyltransferase activity"/>
    <property type="evidence" value="ECO:0007669"/>
    <property type="project" value="TreeGrafter"/>
</dbReference>
<evidence type="ECO:0000313" key="4">
    <source>
        <dbReference type="Proteomes" id="UP001163823"/>
    </source>
</evidence>
<dbReference type="Pfam" id="PF00201">
    <property type="entry name" value="UDPGT"/>
    <property type="match status" value="1"/>
</dbReference>
<dbReference type="KEGG" id="qsa:O6P43_026718"/>
<dbReference type="FunFam" id="3.40.50.2000:FF:000060">
    <property type="entry name" value="Glycosyltransferase"/>
    <property type="match status" value="1"/>
</dbReference>
<dbReference type="CDD" id="cd03784">
    <property type="entry name" value="GT1_Gtf-like"/>
    <property type="match status" value="1"/>
</dbReference>
<sequence length="481" mass="54338">MPCFKQRIDNNHYTKEISEDKTREERRKMVQQIGCRLVLCPFPLQGHITPMLQLASILHTKGFFITIIHSNYNSPNPSNYPQFTFLQIPDGISEPEASSFDLIILINNRWETIIKDFLAKLLSEDPIACLISDPLLYCLGGVADSLLLPKIVLSSSAVLPFRAFTAFPLLRERGYLPLPIQDSRLEETVVELPPLQVKDLPGADVSHFEKFYQVVSGMVKENEMSSGIIWNSIAELEESEFTILRQEFSMPMFPIGPLHKYFPTASSSASSLLAEDRSSISWLDKQQPKSVVYVSFGSLVAISETEFLEMAWGLANSKQPFLWVVRPGLVHGSESLELLPKGFLENVRGMGHLVKWAPQLEVLAHPAVGAFWTHNGWNSTLESICEGVPMICMPLFADQNVNAKYVTHVWRVGLKVWNKSLERAEIETTIKKIMVENEGKEIRERMLILKEKANLCLKQGGSSYQALEELVSYISNLQCNH</sequence>
<comment type="caution">
    <text evidence="3">The sequence shown here is derived from an EMBL/GenBank/DDBJ whole genome shotgun (WGS) entry which is preliminary data.</text>
</comment>
<proteinExistence type="inferred from homology"/>
<dbReference type="FunFam" id="3.40.50.2000:FF:000120">
    <property type="entry name" value="UDP-glycosyltransferase 76C1"/>
    <property type="match status" value="1"/>
</dbReference>
<organism evidence="3 4">
    <name type="scientific">Quillaja saponaria</name>
    <name type="common">Soap bark tree</name>
    <dbReference type="NCBI Taxonomy" id="32244"/>
    <lineage>
        <taxon>Eukaryota</taxon>
        <taxon>Viridiplantae</taxon>
        <taxon>Streptophyta</taxon>
        <taxon>Embryophyta</taxon>
        <taxon>Tracheophyta</taxon>
        <taxon>Spermatophyta</taxon>
        <taxon>Magnoliopsida</taxon>
        <taxon>eudicotyledons</taxon>
        <taxon>Gunneridae</taxon>
        <taxon>Pentapetalae</taxon>
        <taxon>rosids</taxon>
        <taxon>fabids</taxon>
        <taxon>Fabales</taxon>
        <taxon>Quillajaceae</taxon>
        <taxon>Quillaja</taxon>
    </lineage>
</organism>
<reference evidence="3" key="1">
    <citation type="journal article" date="2023" name="Science">
        <title>Elucidation of the pathway for biosynthesis of saponin adjuvants from the soapbark tree.</title>
        <authorList>
            <person name="Reed J."/>
            <person name="Orme A."/>
            <person name="El-Demerdash A."/>
            <person name="Owen C."/>
            <person name="Martin L.B.B."/>
            <person name="Misra R.C."/>
            <person name="Kikuchi S."/>
            <person name="Rejzek M."/>
            <person name="Martin A.C."/>
            <person name="Harkess A."/>
            <person name="Leebens-Mack J."/>
            <person name="Louveau T."/>
            <person name="Stephenson M.J."/>
            <person name="Osbourn A."/>
        </authorList>
    </citation>
    <scope>NUCLEOTIDE SEQUENCE</scope>
    <source>
        <strain evidence="3">S10</strain>
    </source>
</reference>
<dbReference type="InterPro" id="IPR002213">
    <property type="entry name" value="UDP_glucos_trans"/>
</dbReference>